<dbReference type="SUPFAM" id="SSF52833">
    <property type="entry name" value="Thioredoxin-like"/>
    <property type="match status" value="1"/>
</dbReference>
<accession>A0ABN0J3J8</accession>
<dbReference type="InterPro" id="IPR012336">
    <property type="entry name" value="Thioredoxin-like_fold"/>
</dbReference>
<gene>
    <name evidence="2" type="ORF">LEP1GSC035_4448</name>
</gene>
<dbReference type="InterPro" id="IPR036249">
    <property type="entry name" value="Thioredoxin-like_sf"/>
</dbReference>
<protein>
    <submittedName>
        <fullName evidence="2">Thioredoxin-like protein</fullName>
    </submittedName>
</protein>
<dbReference type="EMBL" id="AHMH02000051">
    <property type="protein sequence ID" value="EMN01519.1"/>
    <property type="molecule type" value="Genomic_DNA"/>
</dbReference>
<name>A0ABN0J3J8_9LEPT</name>
<evidence type="ECO:0000313" key="2">
    <source>
        <dbReference type="EMBL" id="EMN01519.1"/>
    </source>
</evidence>
<reference evidence="2 3" key="1">
    <citation type="submission" date="2013-01" db="EMBL/GenBank/DDBJ databases">
        <authorList>
            <person name="Harkins D.M."/>
            <person name="Durkin A.S."/>
            <person name="Brinkac L.M."/>
            <person name="Haft D.H."/>
            <person name="Selengut J.D."/>
            <person name="Sanka R."/>
            <person name="DePew J."/>
            <person name="Purushe J."/>
            <person name="Whelen A.C."/>
            <person name="Vinetz J.M."/>
            <person name="Sutton G.G."/>
            <person name="Nierman W.C."/>
            <person name="Fouts D.E."/>
        </authorList>
    </citation>
    <scope>NUCLEOTIDE SEQUENCE [LARGE SCALE GENOMIC DNA]</scope>
    <source>
        <strain evidence="2 3">2007001578</strain>
    </source>
</reference>
<organism evidence="2 3">
    <name type="scientific">Leptospira noguchii str. 2007001578</name>
    <dbReference type="NCBI Taxonomy" id="1049974"/>
    <lineage>
        <taxon>Bacteria</taxon>
        <taxon>Pseudomonadati</taxon>
        <taxon>Spirochaetota</taxon>
        <taxon>Spirochaetia</taxon>
        <taxon>Leptospirales</taxon>
        <taxon>Leptospiraceae</taxon>
        <taxon>Leptospira</taxon>
    </lineage>
</organism>
<dbReference type="Proteomes" id="UP000012099">
    <property type="component" value="Unassembled WGS sequence"/>
</dbReference>
<comment type="caution">
    <text evidence="2">The sequence shown here is derived from an EMBL/GenBank/DDBJ whole genome shotgun (WGS) entry which is preliminary data.</text>
</comment>
<evidence type="ECO:0000313" key="3">
    <source>
        <dbReference type="Proteomes" id="UP000012099"/>
    </source>
</evidence>
<dbReference type="Pfam" id="PF13905">
    <property type="entry name" value="Thioredoxin_8"/>
    <property type="match status" value="1"/>
</dbReference>
<evidence type="ECO:0000259" key="1">
    <source>
        <dbReference type="Pfam" id="PF13905"/>
    </source>
</evidence>
<keyword evidence="3" id="KW-1185">Reference proteome</keyword>
<proteinExistence type="predicted"/>
<sequence length="196" mass="22587">MEGLEFGKLKRMNKNQKKESSNVIFCKIFYKQYLFLIFILPLGATLSESLDNFAFYNLMEERIVLSDFLKDFSEKDILILNFTGSQCKPCKEQVPILLDLVKKTNIEATGKWKVFFWIVFVGDDFQIGKEYSNLLNLSNDAETFVDPLSSSYKQIKIVGLPAVFILNSKREILLKTEGYNQSGTNELKNFLSSWGK</sequence>
<dbReference type="Gene3D" id="3.40.30.10">
    <property type="entry name" value="Glutaredoxin"/>
    <property type="match status" value="1"/>
</dbReference>
<feature type="domain" description="Thioredoxin-like fold" evidence="1">
    <location>
        <begin position="76"/>
        <end position="172"/>
    </location>
</feature>